<feature type="region of interest" description="Disordered" evidence="1">
    <location>
        <begin position="1"/>
        <end position="40"/>
    </location>
</feature>
<dbReference type="AlphaFoldDB" id="A0A0J6YNM8"/>
<protein>
    <submittedName>
        <fullName evidence="2">Uncharacterized protein</fullName>
    </submittedName>
</protein>
<name>A0A0J6YNM8_COCIT</name>
<organism evidence="2 3">
    <name type="scientific">Coccidioides immitis RMSCC 2394</name>
    <dbReference type="NCBI Taxonomy" id="404692"/>
    <lineage>
        <taxon>Eukaryota</taxon>
        <taxon>Fungi</taxon>
        <taxon>Dikarya</taxon>
        <taxon>Ascomycota</taxon>
        <taxon>Pezizomycotina</taxon>
        <taxon>Eurotiomycetes</taxon>
        <taxon>Eurotiomycetidae</taxon>
        <taxon>Onygenales</taxon>
        <taxon>Onygenaceae</taxon>
        <taxon>Coccidioides</taxon>
    </lineage>
</organism>
<accession>A0A0J6YNM8</accession>
<feature type="compositionally biased region" description="Basic and acidic residues" evidence="1">
    <location>
        <begin position="1"/>
        <end position="10"/>
    </location>
</feature>
<evidence type="ECO:0000256" key="1">
    <source>
        <dbReference type="SAM" id="MobiDB-lite"/>
    </source>
</evidence>
<dbReference type="EMBL" id="DS028097">
    <property type="protein sequence ID" value="KMP08498.1"/>
    <property type="molecule type" value="Genomic_DNA"/>
</dbReference>
<dbReference type="Proteomes" id="UP000054565">
    <property type="component" value="Unassembled WGS sequence"/>
</dbReference>
<sequence length="126" mass="13884">MTPVRQDPHTPPRPINPPSARYGPSHWSSTAEQHATPGADQRARFVVSTCIAASADHQHIRFDDGEVRIHSLDLPYPALRVGLGEGSRPGVLSLLSLEPISFSNLRRVKVGYMVKPVFQRPARAKT</sequence>
<proteinExistence type="predicted"/>
<evidence type="ECO:0000313" key="3">
    <source>
        <dbReference type="Proteomes" id="UP000054565"/>
    </source>
</evidence>
<reference evidence="3" key="1">
    <citation type="journal article" date="2010" name="Genome Res.">
        <title>Population genomic sequencing of Coccidioides fungi reveals recent hybridization and transposon control.</title>
        <authorList>
            <person name="Neafsey D.E."/>
            <person name="Barker B.M."/>
            <person name="Sharpton T.J."/>
            <person name="Stajich J.E."/>
            <person name="Park D.J."/>
            <person name="Whiston E."/>
            <person name="Hung C.-Y."/>
            <person name="McMahan C."/>
            <person name="White J."/>
            <person name="Sykes S."/>
            <person name="Heiman D."/>
            <person name="Young S."/>
            <person name="Zeng Q."/>
            <person name="Abouelleil A."/>
            <person name="Aftuck L."/>
            <person name="Bessette D."/>
            <person name="Brown A."/>
            <person name="FitzGerald M."/>
            <person name="Lui A."/>
            <person name="Macdonald J.P."/>
            <person name="Priest M."/>
            <person name="Orbach M.J."/>
            <person name="Galgiani J.N."/>
            <person name="Kirkland T.N."/>
            <person name="Cole G.T."/>
            <person name="Birren B.W."/>
            <person name="Henn M.R."/>
            <person name="Taylor J.W."/>
            <person name="Rounsley S.D."/>
        </authorList>
    </citation>
    <scope>NUCLEOTIDE SEQUENCE [LARGE SCALE GENOMIC DNA]</scope>
    <source>
        <strain evidence="3">RMSCC 2394</strain>
    </source>
</reference>
<evidence type="ECO:0000313" key="2">
    <source>
        <dbReference type="EMBL" id="KMP08498.1"/>
    </source>
</evidence>
<gene>
    <name evidence="2" type="ORF">CIRG_08178</name>
</gene>